<sequence length="49" mass="5526">MLLLKSIRKKSQKPYVCSVSKPLTAVMADVNFKKALKNTQITNEKCKTV</sequence>
<gene>
    <name evidence="1" type="ORF">NU08_2604</name>
</gene>
<evidence type="ECO:0000313" key="1">
    <source>
        <dbReference type="EMBL" id="RYJ38281.1"/>
    </source>
</evidence>
<name>A0A444VXG0_9FLAO</name>
<dbReference type="AlphaFoldDB" id="A0A444VXG0"/>
<organism evidence="1 2">
    <name type="scientific">Flavobacterium anhuiense</name>
    <dbReference type="NCBI Taxonomy" id="459526"/>
    <lineage>
        <taxon>Bacteria</taxon>
        <taxon>Pseudomonadati</taxon>
        <taxon>Bacteroidota</taxon>
        <taxon>Flavobacteriia</taxon>
        <taxon>Flavobacteriales</taxon>
        <taxon>Flavobacteriaceae</taxon>
        <taxon>Flavobacterium</taxon>
    </lineage>
</organism>
<evidence type="ECO:0000313" key="2">
    <source>
        <dbReference type="Proteomes" id="UP000290433"/>
    </source>
</evidence>
<dbReference type="EMBL" id="JUIV01000009">
    <property type="protein sequence ID" value="RYJ38281.1"/>
    <property type="molecule type" value="Genomic_DNA"/>
</dbReference>
<dbReference type="Proteomes" id="UP000290433">
    <property type="component" value="Unassembled WGS sequence"/>
</dbReference>
<comment type="caution">
    <text evidence="1">The sequence shown here is derived from an EMBL/GenBank/DDBJ whole genome shotgun (WGS) entry which is preliminary data.</text>
</comment>
<protein>
    <submittedName>
        <fullName evidence="1">Uncharacterized protein</fullName>
    </submittedName>
</protein>
<accession>A0A444VXG0</accession>
<reference evidence="1 2" key="1">
    <citation type="submission" date="2014-12" db="EMBL/GenBank/DDBJ databases">
        <title>Genome sequence of Flavobacterium anhuiense RCM74.</title>
        <authorList>
            <person name="Kim J.F."/>
            <person name="Song J.Y."/>
            <person name="Kwak M.-J."/>
            <person name="Lee S.-W."/>
        </authorList>
    </citation>
    <scope>NUCLEOTIDE SEQUENCE [LARGE SCALE GENOMIC DNA]</scope>
    <source>
        <strain evidence="1 2">RCM74</strain>
    </source>
</reference>
<proteinExistence type="predicted"/>